<gene>
    <name evidence="1" type="ORF">OPT61_g8186</name>
</gene>
<dbReference type="Proteomes" id="UP001153331">
    <property type="component" value="Unassembled WGS sequence"/>
</dbReference>
<protein>
    <submittedName>
        <fullName evidence="1">Uncharacterized protein</fullName>
    </submittedName>
</protein>
<reference evidence="1" key="1">
    <citation type="submission" date="2022-11" db="EMBL/GenBank/DDBJ databases">
        <title>Genome Sequence of Boeremia exigua.</title>
        <authorList>
            <person name="Buettner E."/>
        </authorList>
    </citation>
    <scope>NUCLEOTIDE SEQUENCE</scope>
    <source>
        <strain evidence="1">CU02</strain>
    </source>
</reference>
<accession>A0ACC2HZH0</accession>
<evidence type="ECO:0000313" key="1">
    <source>
        <dbReference type="EMBL" id="KAJ8108415.1"/>
    </source>
</evidence>
<sequence>MTFRSARRVRLLGLLSHLTQAEFRLYVEHTDRKFRLSPKPIIRGSPRPQKLHPRTYHPETSSWAPAEQNKDQHNLAPGSILKVVSWNLECFTPDPARRATAALDHLQERFGTAPGQPVVMLQELCDESLHAIHENPWVRQNFTLSDSTPPHSVYEEVPGENFIMRKLYWSAARYFTLMMVPRSIKVLDCFRVPFVSDMGRDALFVDIPISAGNASTSTKSIRLCTTHLESLYDFRGHRPSQLATIAELVKEARAADHDNIAGFIGGDMNAITKEDHRFHEAEDVNLKDVWEDVPAPPIPVLKRGQKDLTFGRVKGSTWGFQSNVSREKKRLDKFYYTGQLETVPLPESQDVTGKIGRVGIDLKTEVDAWETETKRRKLIRGKLVERVEKEYCSERLGKMRDRGRLVKIDHWVSDHFGITAGIRVRG</sequence>
<name>A0ACC2HZH0_9PLEO</name>
<comment type="caution">
    <text evidence="1">The sequence shown here is derived from an EMBL/GenBank/DDBJ whole genome shotgun (WGS) entry which is preliminary data.</text>
</comment>
<keyword evidence="2" id="KW-1185">Reference proteome</keyword>
<organism evidence="1 2">
    <name type="scientific">Boeremia exigua</name>
    <dbReference type="NCBI Taxonomy" id="749465"/>
    <lineage>
        <taxon>Eukaryota</taxon>
        <taxon>Fungi</taxon>
        <taxon>Dikarya</taxon>
        <taxon>Ascomycota</taxon>
        <taxon>Pezizomycotina</taxon>
        <taxon>Dothideomycetes</taxon>
        <taxon>Pleosporomycetidae</taxon>
        <taxon>Pleosporales</taxon>
        <taxon>Pleosporineae</taxon>
        <taxon>Didymellaceae</taxon>
        <taxon>Boeremia</taxon>
    </lineage>
</organism>
<dbReference type="EMBL" id="JAPHNI010000752">
    <property type="protein sequence ID" value="KAJ8108415.1"/>
    <property type="molecule type" value="Genomic_DNA"/>
</dbReference>
<evidence type="ECO:0000313" key="2">
    <source>
        <dbReference type="Proteomes" id="UP001153331"/>
    </source>
</evidence>
<proteinExistence type="predicted"/>